<feature type="region of interest" description="Disordered" evidence="1">
    <location>
        <begin position="92"/>
        <end position="120"/>
    </location>
</feature>
<feature type="compositionally biased region" description="Polar residues" evidence="1">
    <location>
        <begin position="92"/>
        <end position="104"/>
    </location>
</feature>
<reference evidence="2" key="1">
    <citation type="submission" date="2019-02" db="EMBL/GenBank/DDBJ databases">
        <authorList>
            <person name="Gruber-Vodicka R. H."/>
            <person name="Seah K. B. B."/>
        </authorList>
    </citation>
    <scope>NUCLEOTIDE SEQUENCE</scope>
    <source>
        <strain evidence="2">BECK_BZ131</strain>
    </source>
</reference>
<protein>
    <submittedName>
        <fullName evidence="2">Uncharacterized protein</fullName>
    </submittedName>
</protein>
<evidence type="ECO:0000313" key="2">
    <source>
        <dbReference type="EMBL" id="VFJ74667.1"/>
    </source>
</evidence>
<gene>
    <name evidence="2" type="ORF">BECKFW1821C_GA0114237_10653</name>
</gene>
<sequence length="120" mass="13525">MYSMGTFVFYTVHMKITIDVDITPRELRSFFGLPDIKPLQDEMLERIQDKMSTSVESFDMLNLMKPLLPAHMQSLDVVQKAFWQIFSNDKTSIVNTDSGKTPQESGDGKEVSNSDTAPGS</sequence>
<accession>A0A450TYL7</accession>
<dbReference type="InterPro" id="IPR045502">
    <property type="entry name" value="DUF6489"/>
</dbReference>
<dbReference type="EMBL" id="CAADFE010000065">
    <property type="protein sequence ID" value="VFJ74667.1"/>
    <property type="molecule type" value="Genomic_DNA"/>
</dbReference>
<proteinExistence type="predicted"/>
<dbReference type="AlphaFoldDB" id="A0A450TYL7"/>
<organism evidence="2">
    <name type="scientific">Candidatus Kentrum sp. FW</name>
    <dbReference type="NCBI Taxonomy" id="2126338"/>
    <lineage>
        <taxon>Bacteria</taxon>
        <taxon>Pseudomonadati</taxon>
        <taxon>Pseudomonadota</taxon>
        <taxon>Gammaproteobacteria</taxon>
        <taxon>Candidatus Kentrum</taxon>
    </lineage>
</organism>
<evidence type="ECO:0000256" key="1">
    <source>
        <dbReference type="SAM" id="MobiDB-lite"/>
    </source>
</evidence>
<dbReference type="Pfam" id="PF20099">
    <property type="entry name" value="DUF6489"/>
    <property type="match status" value="1"/>
</dbReference>
<name>A0A450TYL7_9GAMM</name>